<dbReference type="PANTHER" id="PTHR43591">
    <property type="entry name" value="METHYLTRANSFERASE"/>
    <property type="match status" value="1"/>
</dbReference>
<reference evidence="2 3" key="2">
    <citation type="submission" date="2019-09" db="EMBL/GenBank/DDBJ databases">
        <title>A bacterium isolated from glacier soil.</title>
        <authorList>
            <person name="Liu Q."/>
        </authorList>
    </citation>
    <scope>NUCLEOTIDE SEQUENCE [LARGE SCALE GENOMIC DNA]</scope>
    <source>
        <strain evidence="2 3">MDT1-10-3</strain>
    </source>
</reference>
<feature type="domain" description="Methyltransferase type 11" evidence="1">
    <location>
        <begin position="138"/>
        <end position="188"/>
    </location>
</feature>
<dbReference type="AlphaFoldDB" id="A0A5M8QL15"/>
<dbReference type="Proteomes" id="UP000323866">
    <property type="component" value="Unassembled WGS sequence"/>
</dbReference>
<dbReference type="GO" id="GO:0032259">
    <property type="term" value="P:methylation"/>
    <property type="evidence" value="ECO:0007669"/>
    <property type="project" value="UniProtKB-KW"/>
</dbReference>
<dbReference type="CDD" id="cd02440">
    <property type="entry name" value="AdoMet_MTases"/>
    <property type="match status" value="1"/>
</dbReference>
<evidence type="ECO:0000313" key="3">
    <source>
        <dbReference type="Proteomes" id="UP000323866"/>
    </source>
</evidence>
<name>A0A5M8QL15_9BACT</name>
<dbReference type="Gene3D" id="3.40.50.150">
    <property type="entry name" value="Vaccinia Virus protein VP39"/>
    <property type="match status" value="1"/>
</dbReference>
<keyword evidence="2" id="KW-0489">Methyltransferase</keyword>
<accession>A0A5M8QL15</accession>
<organism evidence="2 3">
    <name type="scientific">Rufibacter glacialis</name>
    <dbReference type="NCBI Taxonomy" id="1259555"/>
    <lineage>
        <taxon>Bacteria</taxon>
        <taxon>Pseudomonadati</taxon>
        <taxon>Bacteroidota</taxon>
        <taxon>Cytophagia</taxon>
        <taxon>Cytophagales</taxon>
        <taxon>Hymenobacteraceae</taxon>
        <taxon>Rufibacter</taxon>
    </lineage>
</organism>
<comment type="caution">
    <text evidence="2">The sequence shown here is derived from an EMBL/GenBank/DDBJ whole genome shotgun (WGS) entry which is preliminary data.</text>
</comment>
<dbReference type="EMBL" id="VKKZ01000019">
    <property type="protein sequence ID" value="KAA6435680.1"/>
    <property type="molecule type" value="Genomic_DNA"/>
</dbReference>
<sequence length="275" mass="31692">MLAGKQLELFIFEKHLFTLMPLPLLKKVLPAQTRLSLRKFFWLSRSWLYLGTNVYCPLCERSFRTFLPFGKERRSQALCPRCHTLERHRLLWLYLQEQVHLQERSLAVLHMAPEPIVQQRLHALPNLLYRSADLTSPVAMDRVDLQALPYATASFDLILCSHVLAHVPDETKALQELRRVLKPQGQLLLQARLHPQEKTLETPEAVTPLQRQQVYGQSDRFRKYGQDFGERVAAQGFTVQAVAYANSRPAEEQTRLGLGLQELIFVATHPAHEVA</sequence>
<reference evidence="2 3" key="1">
    <citation type="submission" date="2019-07" db="EMBL/GenBank/DDBJ databases">
        <authorList>
            <person name="Qu J.-H."/>
        </authorList>
    </citation>
    <scope>NUCLEOTIDE SEQUENCE [LARGE SCALE GENOMIC DNA]</scope>
    <source>
        <strain evidence="2 3">MDT1-10-3</strain>
    </source>
</reference>
<dbReference type="InterPro" id="IPR013216">
    <property type="entry name" value="Methyltransf_11"/>
</dbReference>
<dbReference type="GO" id="GO:0008757">
    <property type="term" value="F:S-adenosylmethionine-dependent methyltransferase activity"/>
    <property type="evidence" value="ECO:0007669"/>
    <property type="project" value="InterPro"/>
</dbReference>
<dbReference type="SUPFAM" id="SSF53335">
    <property type="entry name" value="S-adenosyl-L-methionine-dependent methyltransferases"/>
    <property type="match status" value="1"/>
</dbReference>
<evidence type="ECO:0000313" key="2">
    <source>
        <dbReference type="EMBL" id="KAA6435680.1"/>
    </source>
</evidence>
<dbReference type="Pfam" id="PF08241">
    <property type="entry name" value="Methyltransf_11"/>
    <property type="match status" value="1"/>
</dbReference>
<keyword evidence="2" id="KW-0808">Transferase</keyword>
<dbReference type="OrthoDB" id="3896938at2"/>
<evidence type="ECO:0000259" key="1">
    <source>
        <dbReference type="Pfam" id="PF08241"/>
    </source>
</evidence>
<gene>
    <name evidence="2" type="ORF">FOE74_06980</name>
</gene>
<dbReference type="InterPro" id="IPR029063">
    <property type="entry name" value="SAM-dependent_MTases_sf"/>
</dbReference>
<protein>
    <submittedName>
        <fullName evidence="2">Class I SAM-dependent methyltransferase</fullName>
    </submittedName>
</protein>
<proteinExistence type="predicted"/>